<evidence type="ECO:0000313" key="2">
    <source>
        <dbReference type="EMBL" id="KAK4768027.1"/>
    </source>
</evidence>
<reference evidence="2 3" key="1">
    <citation type="journal article" date="2023" name="Hortic Res">
        <title>Pangenome of water caltrop reveals structural variations and asymmetric subgenome divergence after allopolyploidization.</title>
        <authorList>
            <person name="Zhang X."/>
            <person name="Chen Y."/>
            <person name="Wang L."/>
            <person name="Yuan Y."/>
            <person name="Fang M."/>
            <person name="Shi L."/>
            <person name="Lu R."/>
            <person name="Comes H.P."/>
            <person name="Ma Y."/>
            <person name="Chen Y."/>
            <person name="Huang G."/>
            <person name="Zhou Y."/>
            <person name="Zheng Z."/>
            <person name="Qiu Y."/>
        </authorList>
    </citation>
    <scope>NUCLEOTIDE SEQUENCE [LARGE SCALE GENOMIC DNA]</scope>
    <source>
        <tissue evidence="2">Roots</tissue>
    </source>
</reference>
<sequence length="73" mass="8290">MRCDYMKLTLRLVGSAMGFMVTTLIFAIPSDPRHYSNNLLLDDVGNCISCTDETLDSSNFERRGMKFLAEIHI</sequence>
<keyword evidence="1" id="KW-0812">Transmembrane</keyword>
<protein>
    <submittedName>
        <fullName evidence="2">Uncharacterized protein</fullName>
    </submittedName>
</protein>
<organism evidence="2 3">
    <name type="scientific">Trapa incisa</name>
    <dbReference type="NCBI Taxonomy" id="236973"/>
    <lineage>
        <taxon>Eukaryota</taxon>
        <taxon>Viridiplantae</taxon>
        <taxon>Streptophyta</taxon>
        <taxon>Embryophyta</taxon>
        <taxon>Tracheophyta</taxon>
        <taxon>Spermatophyta</taxon>
        <taxon>Magnoliopsida</taxon>
        <taxon>eudicotyledons</taxon>
        <taxon>Gunneridae</taxon>
        <taxon>Pentapetalae</taxon>
        <taxon>rosids</taxon>
        <taxon>malvids</taxon>
        <taxon>Myrtales</taxon>
        <taxon>Lythraceae</taxon>
        <taxon>Trapa</taxon>
    </lineage>
</organism>
<proteinExistence type="predicted"/>
<gene>
    <name evidence="2" type="ORF">SAY87_003168</name>
</gene>
<keyword evidence="3" id="KW-1185">Reference proteome</keyword>
<feature type="transmembrane region" description="Helical" evidence="1">
    <location>
        <begin position="12"/>
        <end position="30"/>
    </location>
</feature>
<dbReference type="Proteomes" id="UP001345219">
    <property type="component" value="Chromosome 3"/>
</dbReference>
<dbReference type="AlphaFoldDB" id="A0AAN7KKG9"/>
<evidence type="ECO:0000256" key="1">
    <source>
        <dbReference type="SAM" id="Phobius"/>
    </source>
</evidence>
<keyword evidence="1" id="KW-1133">Transmembrane helix</keyword>
<accession>A0AAN7KKG9</accession>
<keyword evidence="1" id="KW-0472">Membrane</keyword>
<evidence type="ECO:0000313" key="3">
    <source>
        <dbReference type="Proteomes" id="UP001345219"/>
    </source>
</evidence>
<dbReference type="EMBL" id="JAXIOK010000006">
    <property type="protein sequence ID" value="KAK4768027.1"/>
    <property type="molecule type" value="Genomic_DNA"/>
</dbReference>
<name>A0AAN7KKG9_9MYRT</name>
<comment type="caution">
    <text evidence="2">The sequence shown here is derived from an EMBL/GenBank/DDBJ whole genome shotgun (WGS) entry which is preliminary data.</text>
</comment>